<keyword evidence="2" id="KW-1185">Reference proteome</keyword>
<sequence length="319" mass="35024">TEMLTRHPSSINLNTDKKDEKNVSIITNTIDTDFDTHNNIISTEKATEQVETVSKFEGKDFDKTMSTGTDYVLNDRTKEFDSNLSATNKTKDNRSSKEYSLGSGTSSSSMDDKEEKLSKEEVKDTSSFVLVGEINDSESLPGSGGSNEPDSPPLLNASIPNVIEIERRKGSLRRKKSSRSIFSVLSVSLSNKDTSKGSLSESEGDPLKTTSPKSPSKSDRILGRSGFSSLSIRNRRSKSIISLDDKLHISEYSNLGSSDIPEKTSKVGKLLGLTPMEERILLDKPLNGKISKKMRSSPSSSIDEKHNDKNRNHNQIIGG</sequence>
<gene>
    <name evidence="1" type="ORF">SPELUC_LOCUS13448</name>
</gene>
<protein>
    <submittedName>
        <fullName evidence="1">5671_t:CDS:1</fullName>
    </submittedName>
</protein>
<reference evidence="1" key="1">
    <citation type="submission" date="2021-06" db="EMBL/GenBank/DDBJ databases">
        <authorList>
            <person name="Kallberg Y."/>
            <person name="Tangrot J."/>
            <person name="Rosling A."/>
        </authorList>
    </citation>
    <scope>NUCLEOTIDE SEQUENCE</scope>
    <source>
        <strain evidence="1">28 12/20/2015</strain>
    </source>
</reference>
<feature type="non-terminal residue" evidence="1">
    <location>
        <position position="1"/>
    </location>
</feature>
<evidence type="ECO:0000313" key="1">
    <source>
        <dbReference type="EMBL" id="CAG8736019.1"/>
    </source>
</evidence>
<organism evidence="1 2">
    <name type="scientific">Cetraspora pellucida</name>
    <dbReference type="NCBI Taxonomy" id="1433469"/>
    <lineage>
        <taxon>Eukaryota</taxon>
        <taxon>Fungi</taxon>
        <taxon>Fungi incertae sedis</taxon>
        <taxon>Mucoromycota</taxon>
        <taxon>Glomeromycotina</taxon>
        <taxon>Glomeromycetes</taxon>
        <taxon>Diversisporales</taxon>
        <taxon>Gigasporaceae</taxon>
        <taxon>Cetraspora</taxon>
    </lineage>
</organism>
<name>A0ACA9Q3L0_9GLOM</name>
<dbReference type="EMBL" id="CAJVPW010035599">
    <property type="protein sequence ID" value="CAG8736019.1"/>
    <property type="molecule type" value="Genomic_DNA"/>
</dbReference>
<evidence type="ECO:0000313" key="2">
    <source>
        <dbReference type="Proteomes" id="UP000789366"/>
    </source>
</evidence>
<proteinExistence type="predicted"/>
<dbReference type="Proteomes" id="UP000789366">
    <property type="component" value="Unassembled WGS sequence"/>
</dbReference>
<feature type="non-terminal residue" evidence="1">
    <location>
        <position position="319"/>
    </location>
</feature>
<accession>A0ACA9Q3L0</accession>
<comment type="caution">
    <text evidence="1">The sequence shown here is derived from an EMBL/GenBank/DDBJ whole genome shotgun (WGS) entry which is preliminary data.</text>
</comment>